<keyword evidence="2" id="KW-1185">Reference proteome</keyword>
<dbReference type="Proteomes" id="UP001583280">
    <property type="component" value="Unassembled WGS sequence"/>
</dbReference>
<evidence type="ECO:0000313" key="2">
    <source>
        <dbReference type="Proteomes" id="UP001583280"/>
    </source>
</evidence>
<comment type="caution">
    <text evidence="1">The sequence shown here is derived from an EMBL/GenBank/DDBJ whole genome shotgun (WGS) entry which is preliminary data.</text>
</comment>
<evidence type="ECO:0000313" key="1">
    <source>
        <dbReference type="EMBL" id="KAL1899408.1"/>
    </source>
</evidence>
<proteinExistence type="predicted"/>
<dbReference type="EMBL" id="JAWDJO010000022">
    <property type="protein sequence ID" value="KAL1899408.1"/>
    <property type="molecule type" value="Genomic_DNA"/>
</dbReference>
<accession>A0ABR3ZFD5</accession>
<organism evidence="1 2">
    <name type="scientific">Ceratocystis pirilliformis</name>
    <dbReference type="NCBI Taxonomy" id="259994"/>
    <lineage>
        <taxon>Eukaryota</taxon>
        <taxon>Fungi</taxon>
        <taxon>Dikarya</taxon>
        <taxon>Ascomycota</taxon>
        <taxon>Pezizomycotina</taxon>
        <taxon>Sordariomycetes</taxon>
        <taxon>Hypocreomycetidae</taxon>
        <taxon>Microascales</taxon>
        <taxon>Ceratocystidaceae</taxon>
        <taxon>Ceratocystis</taxon>
    </lineage>
</organism>
<gene>
    <name evidence="1" type="ORF">Cpir12675_001445</name>
</gene>
<name>A0ABR3ZFD5_9PEZI</name>
<feature type="non-terminal residue" evidence="1">
    <location>
        <position position="63"/>
    </location>
</feature>
<sequence length="63" mass="7604">MCQYYAHQFVCKHKSLSFARYCERAGLIQTPCQDRSIWQTIGMDNACEECIMYFPDKFPRRRM</sequence>
<reference evidence="1 2" key="1">
    <citation type="journal article" date="2024" name="IMA Fungus">
        <title>IMA Genome - F19 : A genome assembly and annotation guide to empower mycologists, including annotated draft genome sequences of Ceratocystis pirilliformis, Diaporthe australafricana, Fusarium ophioides, Paecilomyces lecythidis, and Sporothrix stenoceras.</title>
        <authorList>
            <person name="Aylward J."/>
            <person name="Wilson A.M."/>
            <person name="Visagie C.M."/>
            <person name="Spraker J."/>
            <person name="Barnes I."/>
            <person name="Buitendag C."/>
            <person name="Ceriani C."/>
            <person name="Del Mar Angel L."/>
            <person name="du Plessis D."/>
            <person name="Fuchs T."/>
            <person name="Gasser K."/>
            <person name="Kramer D."/>
            <person name="Li W."/>
            <person name="Munsamy K."/>
            <person name="Piso A."/>
            <person name="Price J.L."/>
            <person name="Sonnekus B."/>
            <person name="Thomas C."/>
            <person name="van der Nest A."/>
            <person name="van Dijk A."/>
            <person name="van Heerden A."/>
            <person name="van Vuuren N."/>
            <person name="Yilmaz N."/>
            <person name="Duong T.A."/>
            <person name="van der Merwe N.A."/>
            <person name="Wingfield M.J."/>
            <person name="Wingfield B.D."/>
        </authorList>
    </citation>
    <scope>NUCLEOTIDE SEQUENCE [LARGE SCALE GENOMIC DNA]</scope>
    <source>
        <strain evidence="1 2">CMW 12675</strain>
    </source>
</reference>
<protein>
    <submittedName>
        <fullName evidence="1">Uncharacterized protein</fullName>
    </submittedName>
</protein>